<accession>A0A183F2R9</accession>
<keyword evidence="2" id="KW-1185">Reference proteome</keyword>
<gene>
    <name evidence="1" type="ORF">HPBE_LOCUS447</name>
</gene>
<organism evidence="2 3">
    <name type="scientific">Heligmosomoides polygyrus</name>
    <name type="common">Parasitic roundworm</name>
    <dbReference type="NCBI Taxonomy" id="6339"/>
    <lineage>
        <taxon>Eukaryota</taxon>
        <taxon>Metazoa</taxon>
        <taxon>Ecdysozoa</taxon>
        <taxon>Nematoda</taxon>
        <taxon>Chromadorea</taxon>
        <taxon>Rhabditida</taxon>
        <taxon>Rhabditina</taxon>
        <taxon>Rhabditomorpha</taxon>
        <taxon>Strongyloidea</taxon>
        <taxon>Heligmosomidae</taxon>
        <taxon>Heligmosomoides</taxon>
    </lineage>
</organism>
<dbReference type="Proteomes" id="UP000050761">
    <property type="component" value="Unassembled WGS sequence"/>
</dbReference>
<sequence length="98" mass="10576">MSPTSFTGFWLTRSVTDVAKGLSGFRRRVTNVVPRVPNTSGLRTHITGVGRQPSGFRRGVTDVAKGLSGFRRRVTSEVGPVLGSGEGWWFSKEGPVKG</sequence>
<evidence type="ECO:0000313" key="1">
    <source>
        <dbReference type="EMBL" id="VDO18829.1"/>
    </source>
</evidence>
<evidence type="ECO:0000313" key="2">
    <source>
        <dbReference type="Proteomes" id="UP000050761"/>
    </source>
</evidence>
<reference evidence="1 2" key="1">
    <citation type="submission" date="2018-11" db="EMBL/GenBank/DDBJ databases">
        <authorList>
            <consortium name="Pathogen Informatics"/>
        </authorList>
    </citation>
    <scope>NUCLEOTIDE SEQUENCE [LARGE SCALE GENOMIC DNA]</scope>
</reference>
<evidence type="ECO:0000313" key="3">
    <source>
        <dbReference type="WBParaSite" id="HPBE_0000044601-mRNA-1"/>
    </source>
</evidence>
<dbReference type="WBParaSite" id="HPBE_0000044601-mRNA-1">
    <property type="protein sequence ID" value="HPBE_0000044601-mRNA-1"/>
    <property type="gene ID" value="HPBE_0000044601"/>
</dbReference>
<accession>A0A3P7TFN8</accession>
<dbReference type="EMBL" id="UZAH01000311">
    <property type="protein sequence ID" value="VDO18829.1"/>
    <property type="molecule type" value="Genomic_DNA"/>
</dbReference>
<dbReference type="AlphaFoldDB" id="A0A183F2R9"/>
<reference evidence="3" key="2">
    <citation type="submission" date="2019-09" db="UniProtKB">
        <authorList>
            <consortium name="WormBaseParasite"/>
        </authorList>
    </citation>
    <scope>IDENTIFICATION</scope>
</reference>
<name>A0A183F2R9_HELPZ</name>
<proteinExistence type="predicted"/>
<protein>
    <submittedName>
        <fullName evidence="1 3">Uncharacterized protein</fullName>
    </submittedName>
</protein>